<comment type="similarity">
    <text evidence="2">Belongs to the peptidase S54 family.</text>
</comment>
<dbReference type="InterPro" id="IPR022764">
    <property type="entry name" value="Peptidase_S54_rhomboid_dom"/>
</dbReference>
<dbReference type="AlphaFoldDB" id="A0A2N0VJM4"/>
<sequence length="296" mass="33438">MNMYQQDSFWNSFKRGFLRMPTVIRTLIAVNVIVFIFQAFFGGIQIGNQSLNRIIVNWFGFDPDLGTAITQPWRFVTYMFLHGGGFHLLFNMLWLWWMGRAVEEGLGPRTFSVIFFGAGIGGAVFHIALSFLYGTNMVIGASGAVFGVMVAFAYMYPTMPIMLFLLPPIQARYVVAGLIVFDVLFIGAGDNVARLVHLGGAGIGYLLVRAHYNGTDLSKFVRPIERIWNPELSGSSSKKKKRKKKNKDMYSVSDVEILDEEEISDLDEILEKISKHGYDGLTSEEKKRLFDLSKRN</sequence>
<keyword evidence="5 7" id="KW-1133">Transmembrane helix</keyword>
<dbReference type="GO" id="GO:0016020">
    <property type="term" value="C:membrane"/>
    <property type="evidence" value="ECO:0007669"/>
    <property type="project" value="UniProtKB-SubCell"/>
</dbReference>
<dbReference type="Proteomes" id="UP000233398">
    <property type="component" value="Unassembled WGS sequence"/>
</dbReference>
<keyword evidence="10" id="KW-0645">Protease</keyword>
<evidence type="ECO:0000313" key="10">
    <source>
        <dbReference type="EMBL" id="PKD44348.1"/>
    </source>
</evidence>
<protein>
    <submittedName>
        <fullName evidence="10">Rhomboid family intramembrane serine protease</fullName>
    </submittedName>
</protein>
<dbReference type="Gene3D" id="1.20.1540.10">
    <property type="entry name" value="Rhomboid-like"/>
    <property type="match status" value="1"/>
</dbReference>
<dbReference type="InterPro" id="IPR035952">
    <property type="entry name" value="Rhomboid-like_sf"/>
</dbReference>
<keyword evidence="11" id="KW-1185">Reference proteome</keyword>
<reference evidence="10 11" key="1">
    <citation type="submission" date="2017-11" db="EMBL/GenBank/DDBJ databases">
        <title>Rhodohalobacter 15182 sp. nov., isolated from a salt lake.</title>
        <authorList>
            <person name="Han S."/>
        </authorList>
    </citation>
    <scope>NUCLEOTIDE SEQUENCE [LARGE SCALE GENOMIC DNA]</scope>
    <source>
        <strain evidence="10 11">15182</strain>
    </source>
</reference>
<dbReference type="SUPFAM" id="SSF144091">
    <property type="entry name" value="Rhomboid-like"/>
    <property type="match status" value="1"/>
</dbReference>
<accession>A0A2N0VJM4</accession>
<dbReference type="GO" id="GO:0004252">
    <property type="term" value="F:serine-type endopeptidase activity"/>
    <property type="evidence" value="ECO:0007669"/>
    <property type="project" value="InterPro"/>
</dbReference>
<name>A0A2N0VJM4_9BACT</name>
<feature type="transmembrane region" description="Helical" evidence="7">
    <location>
        <begin position="22"/>
        <end position="41"/>
    </location>
</feature>
<dbReference type="PANTHER" id="PTHR43731:SF14">
    <property type="entry name" value="PRESENILIN-ASSOCIATED RHOMBOID-LIKE PROTEIN, MITOCHONDRIAL"/>
    <property type="match status" value="1"/>
</dbReference>
<evidence type="ECO:0000313" key="11">
    <source>
        <dbReference type="Proteomes" id="UP000233398"/>
    </source>
</evidence>
<evidence type="ECO:0000256" key="2">
    <source>
        <dbReference type="ARBA" id="ARBA00009045"/>
    </source>
</evidence>
<evidence type="ECO:0000256" key="3">
    <source>
        <dbReference type="ARBA" id="ARBA00022692"/>
    </source>
</evidence>
<dbReference type="PANTHER" id="PTHR43731">
    <property type="entry name" value="RHOMBOID PROTEASE"/>
    <property type="match status" value="1"/>
</dbReference>
<keyword evidence="6 7" id="KW-0472">Membrane</keyword>
<evidence type="ECO:0000256" key="4">
    <source>
        <dbReference type="ARBA" id="ARBA00022801"/>
    </source>
</evidence>
<dbReference type="OrthoDB" id="680602at2"/>
<dbReference type="GO" id="GO:0006508">
    <property type="term" value="P:proteolysis"/>
    <property type="evidence" value="ECO:0007669"/>
    <property type="project" value="UniProtKB-KW"/>
</dbReference>
<organism evidence="10 11">
    <name type="scientific">Rhodohalobacter barkolensis</name>
    <dbReference type="NCBI Taxonomy" id="2053187"/>
    <lineage>
        <taxon>Bacteria</taxon>
        <taxon>Pseudomonadati</taxon>
        <taxon>Balneolota</taxon>
        <taxon>Balneolia</taxon>
        <taxon>Balneolales</taxon>
        <taxon>Balneolaceae</taxon>
        <taxon>Rhodohalobacter</taxon>
    </lineage>
</organism>
<keyword evidence="3 7" id="KW-0812">Transmembrane</keyword>
<dbReference type="InterPro" id="IPR046483">
    <property type="entry name" value="DUF6576"/>
</dbReference>
<evidence type="ECO:0000259" key="9">
    <source>
        <dbReference type="Pfam" id="PF20216"/>
    </source>
</evidence>
<feature type="transmembrane region" description="Helical" evidence="7">
    <location>
        <begin position="110"/>
        <end position="132"/>
    </location>
</feature>
<evidence type="ECO:0000259" key="8">
    <source>
        <dbReference type="Pfam" id="PF01694"/>
    </source>
</evidence>
<feature type="transmembrane region" description="Helical" evidence="7">
    <location>
        <begin position="75"/>
        <end position="98"/>
    </location>
</feature>
<proteinExistence type="inferred from homology"/>
<dbReference type="EMBL" id="PISP01000001">
    <property type="protein sequence ID" value="PKD44348.1"/>
    <property type="molecule type" value="Genomic_DNA"/>
</dbReference>
<keyword evidence="4" id="KW-0378">Hydrolase</keyword>
<dbReference type="Pfam" id="PF01694">
    <property type="entry name" value="Rhomboid"/>
    <property type="match status" value="1"/>
</dbReference>
<evidence type="ECO:0000256" key="6">
    <source>
        <dbReference type="ARBA" id="ARBA00023136"/>
    </source>
</evidence>
<evidence type="ECO:0000256" key="1">
    <source>
        <dbReference type="ARBA" id="ARBA00004141"/>
    </source>
</evidence>
<feature type="domain" description="DUF6576" evidence="9">
    <location>
        <begin position="265"/>
        <end position="295"/>
    </location>
</feature>
<dbReference type="InterPro" id="IPR050925">
    <property type="entry name" value="Rhomboid_protease_S54"/>
</dbReference>
<feature type="transmembrane region" description="Helical" evidence="7">
    <location>
        <begin position="138"/>
        <end position="157"/>
    </location>
</feature>
<comment type="caution">
    <text evidence="10">The sequence shown here is derived from an EMBL/GenBank/DDBJ whole genome shotgun (WGS) entry which is preliminary data.</text>
</comment>
<feature type="domain" description="Peptidase S54 rhomboid" evidence="8">
    <location>
        <begin position="71"/>
        <end position="208"/>
    </location>
</feature>
<gene>
    <name evidence="10" type="ORF">CWD77_02450</name>
</gene>
<evidence type="ECO:0000256" key="7">
    <source>
        <dbReference type="SAM" id="Phobius"/>
    </source>
</evidence>
<dbReference type="RefSeq" id="WP_101071640.1">
    <property type="nucleotide sequence ID" value="NZ_PISP01000001.1"/>
</dbReference>
<comment type="subcellular location">
    <subcellularLocation>
        <location evidence="1">Membrane</location>
        <topology evidence="1">Multi-pass membrane protein</topology>
    </subcellularLocation>
</comment>
<dbReference type="Pfam" id="PF20216">
    <property type="entry name" value="DUF6576"/>
    <property type="match status" value="1"/>
</dbReference>
<evidence type="ECO:0000256" key="5">
    <source>
        <dbReference type="ARBA" id="ARBA00022989"/>
    </source>
</evidence>
<feature type="transmembrane region" description="Helical" evidence="7">
    <location>
        <begin position="169"/>
        <end position="189"/>
    </location>
</feature>